<dbReference type="GO" id="GO:0004340">
    <property type="term" value="F:glucokinase activity"/>
    <property type="evidence" value="ECO:0007669"/>
    <property type="project" value="UniProtKB-EC"/>
</dbReference>
<gene>
    <name evidence="3" type="ORF">HDA43_000221</name>
</gene>
<dbReference type="SUPFAM" id="SSF53067">
    <property type="entry name" value="Actin-like ATPase domain"/>
    <property type="match status" value="1"/>
</dbReference>
<name>A0A852UMB9_9ACTN</name>
<dbReference type="PROSITE" id="PS01125">
    <property type="entry name" value="ROK"/>
    <property type="match status" value="1"/>
</dbReference>
<evidence type="ECO:0000256" key="2">
    <source>
        <dbReference type="SAM" id="MobiDB-lite"/>
    </source>
</evidence>
<feature type="compositionally biased region" description="Low complexity" evidence="2">
    <location>
        <begin position="128"/>
        <end position="142"/>
    </location>
</feature>
<comment type="caution">
    <text evidence="3">The sequence shown here is derived from an EMBL/GenBank/DDBJ whole genome shotgun (WGS) entry which is preliminary data.</text>
</comment>
<protein>
    <submittedName>
        <fullName evidence="3">Glucokinase</fullName>
        <ecNumber evidence="3">2.7.1.2</ecNumber>
    </submittedName>
</protein>
<dbReference type="Pfam" id="PF00480">
    <property type="entry name" value="ROK"/>
    <property type="match status" value="2"/>
</dbReference>
<proteinExistence type="inferred from homology"/>
<dbReference type="EC" id="2.7.1.2" evidence="3"/>
<keyword evidence="4" id="KW-1185">Reference proteome</keyword>
<dbReference type="EMBL" id="JACCCO010000001">
    <property type="protein sequence ID" value="NYF38062.1"/>
    <property type="molecule type" value="Genomic_DNA"/>
</dbReference>
<dbReference type="RefSeq" id="WP_179817874.1">
    <property type="nucleotide sequence ID" value="NZ_JACCCO010000001.1"/>
</dbReference>
<keyword evidence="3" id="KW-0418">Kinase</keyword>
<dbReference type="PANTHER" id="PTHR18964">
    <property type="entry name" value="ROK (REPRESSOR, ORF, KINASE) FAMILY"/>
    <property type="match status" value="1"/>
</dbReference>
<dbReference type="InterPro" id="IPR043129">
    <property type="entry name" value="ATPase_NBD"/>
</dbReference>
<evidence type="ECO:0000256" key="1">
    <source>
        <dbReference type="ARBA" id="ARBA00006479"/>
    </source>
</evidence>
<dbReference type="InterPro" id="IPR049874">
    <property type="entry name" value="ROK_cs"/>
</dbReference>
<dbReference type="AlphaFoldDB" id="A0A852UMB9"/>
<accession>A0A852UMB9</accession>
<dbReference type="Proteomes" id="UP000576393">
    <property type="component" value="Unassembled WGS sequence"/>
</dbReference>
<evidence type="ECO:0000313" key="3">
    <source>
        <dbReference type="EMBL" id="NYF38062.1"/>
    </source>
</evidence>
<dbReference type="Gene3D" id="3.30.420.40">
    <property type="match status" value="2"/>
</dbReference>
<keyword evidence="3" id="KW-0808">Transferase</keyword>
<dbReference type="InterPro" id="IPR000600">
    <property type="entry name" value="ROK"/>
</dbReference>
<feature type="region of interest" description="Disordered" evidence="2">
    <location>
        <begin position="121"/>
        <end position="148"/>
    </location>
</feature>
<reference evidence="3 4" key="1">
    <citation type="submission" date="2020-07" db="EMBL/GenBank/DDBJ databases">
        <title>Sequencing the genomes of 1000 actinobacteria strains.</title>
        <authorList>
            <person name="Klenk H.-P."/>
        </authorList>
    </citation>
    <scope>NUCLEOTIDE SEQUENCE [LARGE SCALE GENOMIC DNA]</scope>
    <source>
        <strain evidence="3 4">DSM 45763</strain>
    </source>
</reference>
<evidence type="ECO:0000313" key="4">
    <source>
        <dbReference type="Proteomes" id="UP000576393"/>
    </source>
</evidence>
<organism evidence="3 4">
    <name type="scientific">Streptosporangium sandarakinum</name>
    <dbReference type="NCBI Taxonomy" id="1260955"/>
    <lineage>
        <taxon>Bacteria</taxon>
        <taxon>Bacillati</taxon>
        <taxon>Actinomycetota</taxon>
        <taxon>Actinomycetes</taxon>
        <taxon>Streptosporangiales</taxon>
        <taxon>Streptosporangiaceae</taxon>
        <taxon>Streptosporangium</taxon>
    </lineage>
</organism>
<dbReference type="PANTHER" id="PTHR18964:SF169">
    <property type="entry name" value="N-ACETYLMANNOSAMINE KINASE"/>
    <property type="match status" value="1"/>
</dbReference>
<comment type="similarity">
    <text evidence="1">Belongs to the ROK (NagC/XylR) family.</text>
</comment>
<sequence>MTVLALDIGGTKFAAAAVTADGDVTARAEVPLSRAGSPDRALAQVVEQVTARVPADAIEGIGIGSAGPLDPRAGTVSPVNIPRWRDFPLTAAVGRMLPGRPVRLAGDAQCMALGEWWRGAFPEEPEKPGAAAPEPSAEAAAGPGEGPRRAGSRAVLGVVVSTGVGGGFVLDGVPYLGPTGNAGHIGHITVDPGGDPCPCGASGCVETVASGPAMVRWARAGGWTGADARALAASARAGSAIAQAAFRRAADALATAFHTAAALLDLDRVVVGGGVAAAGPILFDPLRQAMAENAGLGFTRRLRVDATSLGRDAGLLGAAALALPRRPPDTRPGAAPAVPE</sequence>